<gene>
    <name evidence="1" type="ORF">MRB53_022110</name>
</gene>
<protein>
    <submittedName>
        <fullName evidence="1">Uncharacterized protein</fullName>
    </submittedName>
</protein>
<name>A0ACC2L6R9_PERAE</name>
<organism evidence="1 2">
    <name type="scientific">Persea americana</name>
    <name type="common">Avocado</name>
    <dbReference type="NCBI Taxonomy" id="3435"/>
    <lineage>
        <taxon>Eukaryota</taxon>
        <taxon>Viridiplantae</taxon>
        <taxon>Streptophyta</taxon>
        <taxon>Embryophyta</taxon>
        <taxon>Tracheophyta</taxon>
        <taxon>Spermatophyta</taxon>
        <taxon>Magnoliopsida</taxon>
        <taxon>Magnoliidae</taxon>
        <taxon>Laurales</taxon>
        <taxon>Lauraceae</taxon>
        <taxon>Persea</taxon>
    </lineage>
</organism>
<sequence length="1529" mass="171240">MWFLCVFYHRLLDYRRPEVEALAELFGAFGEDSPGSCNHTLEWKLPEDHHQDSPFHFVSLPSEEIARSVANRSILVKGIYELWGQGSSYEELEEAIKGFPDERKLPYLTSESTFRIIVDSFGKVMSFQEQNERIKGLSYIPFKGRVNLRNPDHKFWLIETDDYGSNNGLPPVVKRMIFFGREVGAADRKLLPTYQLKSRNYLGPTAMDAEMAFLMANQALAHPGKLVYDPFVGTGSILVAAAHFGAMTMGADIDIRVVRDGRGPDCNVWSNFKQYGLPMPISLLRADNNLPPWRPGLIEVFDAIICDPPYGVRAGGRKSGGRKLMKGTVDPYTVPDDKRRDHIPSTAPYSLVECMHDLLDLAAKMLVMGGRLVFFYPVVREDGSTEAHFPEHPCFTMVASCEQILSLRYSRYLLTMVKRGPYTEAVAKLSKEKHMEFKENHLKWLEDGNLHSAVFSPSDFQGPLFSLLRNGFSLIQEWLCEKCRDTVTENVKKRISKWDLVADPHSATETVQDNSKSGGAANVQYEKDSSSGWNLSKSAGNHVRKWSEMGGDHTMRSKDSFDESCWEPMPEGKRERKYSSVDRGDEMVSPTTRPYGASDAPRVDAWRQHSCSRSPKSGWGRSYRSRSRSPQRFRHEAEGWTDRGRNGRGGSTAPCRDFVAGRCRRGSQCRFAHQDVDYDDRGHFDSGHFENRGHRQERGGFSRYARDETFTDPEVQSGYPQDRLLHGYEGHYDGDREKREPQRNSRSSTHCNDFLKGKCYRGSACKYVHDIVNADGYGRWSSKDAMRERSHGRREDTSFEHDQRRESFRSGNGLCKYFAEGRCRNGERCKFSHQGPTQGCSEWKSQDAGLGDDSIMGNRSWEGPKWSDKDSGLEVAYPENQSWNDQKWSDNTGDRNLSSNQSSGHSKWGDNTSDINFTSNQSLDRLKWDDKDSDKNISISPWCNDTNNIKADDSGNRSWKGPTWGDKAALTNISNSPLWKSSDDGTRRVIPDSRAADQFCNGADVASAGGSRDGYPQNMGGKESKSNAQDSHTENPEAEGERQHVSSSATLTQSVALENSYIQQHPGLKADNTVFPCEDRNKFTDSAIVQHENLFGMSAIVPSPGQSSVESAQNQHTLLPQPASNAHSFKPNEQNQQMAFSPNVQNLNLDRQSQQITLPPPNAQNFNPSGPNQQTFASLPSGLNVNLNGQSQPLTPPLLSGQTDSNGQSQQLMMQAPSEACDPVLLGKEESSKNPDLPQPTSGNPVPQNVVTNEKGTQMTDLSASLAQIFGNGQQLPQLYATLNHLSANGLVPSHPYSESNSARPSEPLAAPFIHPNQGLLPQKQYDTIQGSTESIKPAVANRLPVPRLPVDIDEQKSASFQRLQVPQQIMAPSSVTDGRDECGPPKIGSLEQSNNENNELSMDVLAVEVNEVATIQCQKDQEMSHLKDMNVDDQVDEGKRNKDEKGMKMFKFALVEFVKELLKPTWKEGHMSREAHKTIVKKVVDKVTGSMQGPHLPQTQEKIDQYLSFSKPKLTKLVDAYVEKYLKI</sequence>
<dbReference type="EMBL" id="CM056815">
    <property type="protein sequence ID" value="KAJ8628787.1"/>
    <property type="molecule type" value="Genomic_DNA"/>
</dbReference>
<proteinExistence type="predicted"/>
<keyword evidence="2" id="KW-1185">Reference proteome</keyword>
<dbReference type="Proteomes" id="UP001234297">
    <property type="component" value="Chromosome 7"/>
</dbReference>
<evidence type="ECO:0000313" key="1">
    <source>
        <dbReference type="EMBL" id="KAJ8628787.1"/>
    </source>
</evidence>
<accession>A0ACC2L6R9</accession>
<evidence type="ECO:0000313" key="2">
    <source>
        <dbReference type="Proteomes" id="UP001234297"/>
    </source>
</evidence>
<comment type="caution">
    <text evidence="1">The sequence shown here is derived from an EMBL/GenBank/DDBJ whole genome shotgun (WGS) entry which is preliminary data.</text>
</comment>
<reference evidence="1 2" key="1">
    <citation type="journal article" date="2022" name="Hortic Res">
        <title>A haplotype resolved chromosomal level avocado genome allows analysis of novel avocado genes.</title>
        <authorList>
            <person name="Nath O."/>
            <person name="Fletcher S.J."/>
            <person name="Hayward A."/>
            <person name="Shaw L.M."/>
            <person name="Masouleh A.K."/>
            <person name="Furtado A."/>
            <person name="Henry R.J."/>
            <person name="Mitter N."/>
        </authorList>
    </citation>
    <scope>NUCLEOTIDE SEQUENCE [LARGE SCALE GENOMIC DNA]</scope>
    <source>
        <strain evidence="2">cv. Hass</strain>
    </source>
</reference>